<dbReference type="PANTHER" id="PTHR22692:SF21">
    <property type="entry name" value="MYOSIN XVA"/>
    <property type="match status" value="1"/>
</dbReference>
<reference evidence="2" key="3">
    <citation type="submission" date="2025-09" db="UniProtKB">
        <authorList>
            <consortium name="Ensembl"/>
        </authorList>
    </citation>
    <scope>IDENTIFICATION</scope>
</reference>
<feature type="region of interest" description="Disordered" evidence="1">
    <location>
        <begin position="1"/>
        <end position="56"/>
    </location>
</feature>
<reference evidence="2" key="2">
    <citation type="submission" date="2025-08" db="UniProtKB">
        <authorList>
            <consortium name="Ensembl"/>
        </authorList>
    </citation>
    <scope>IDENTIFICATION</scope>
</reference>
<reference evidence="2" key="1">
    <citation type="submission" date="2020-02" db="EMBL/GenBank/DDBJ databases">
        <authorList>
            <person name="Enbody D E."/>
            <person name="Pettersson E M."/>
        </authorList>
    </citation>
    <scope>NUCLEOTIDE SEQUENCE [LARGE SCALE GENOMIC DNA]</scope>
</reference>
<dbReference type="InterPro" id="IPR035963">
    <property type="entry name" value="FERM_2"/>
</dbReference>
<dbReference type="InterPro" id="IPR051567">
    <property type="entry name" value="Unconventional_Myosin_ATPase"/>
</dbReference>
<feature type="compositionally biased region" description="Low complexity" evidence="1">
    <location>
        <begin position="13"/>
        <end position="49"/>
    </location>
</feature>
<name>A0A8C3QBF3_GEOPR</name>
<organism evidence="2 3">
    <name type="scientific">Geospiza parvula</name>
    <name type="common">Small tree-finch</name>
    <name type="synonym">Camarhynchus parvulus</name>
    <dbReference type="NCBI Taxonomy" id="87175"/>
    <lineage>
        <taxon>Eukaryota</taxon>
        <taxon>Metazoa</taxon>
        <taxon>Chordata</taxon>
        <taxon>Craniata</taxon>
        <taxon>Vertebrata</taxon>
        <taxon>Euteleostomi</taxon>
        <taxon>Archelosauria</taxon>
        <taxon>Archosauria</taxon>
        <taxon>Dinosauria</taxon>
        <taxon>Saurischia</taxon>
        <taxon>Theropoda</taxon>
        <taxon>Coelurosauria</taxon>
        <taxon>Aves</taxon>
        <taxon>Neognathae</taxon>
        <taxon>Neoaves</taxon>
        <taxon>Telluraves</taxon>
        <taxon>Australaves</taxon>
        <taxon>Passeriformes</taxon>
        <taxon>Thraupidae</taxon>
        <taxon>Camarhynchus</taxon>
    </lineage>
</organism>
<dbReference type="Ensembl" id="ENSCPVT00000018180.2">
    <property type="protein sequence ID" value="ENSCPVP00000017404.1"/>
    <property type="gene ID" value="ENSCPVG00000012739.2"/>
</dbReference>
<dbReference type="Proteomes" id="UP000694382">
    <property type="component" value="Chromosome 14"/>
</dbReference>
<evidence type="ECO:0000313" key="3">
    <source>
        <dbReference type="Proteomes" id="UP000694382"/>
    </source>
</evidence>
<sequence>PAGNTSWTWLQRRSSGTAATASGAAAWSGASPSSSTTSSTSPSTTTRSGHPISLPQGHLPASLRACPVPKPCPCALSPSQVLPDYLKGLFTVLPPARPGEQHFPHVAKLAALQHRAKDRHQLPTAREMQDYVPPQLFRLLRPQSWLQMVTQHVQQAQALSAHQARAQFLGEGTEMGTGRGCNANEDIVLMKMQCCLEGDGDGDAMLVVPAQSLGCWTGQGHPFFPLAAPGCNGQMGMAVGTETPSSALQGC</sequence>
<accession>A0A8C3QBF3</accession>
<feature type="compositionally biased region" description="Polar residues" evidence="1">
    <location>
        <begin position="1"/>
        <end position="12"/>
    </location>
</feature>
<dbReference type="CDD" id="cd14473">
    <property type="entry name" value="FERM_B-lobe"/>
    <property type="match status" value="1"/>
</dbReference>
<dbReference type="AlphaFoldDB" id="A0A8C3QBF3"/>
<keyword evidence="3" id="KW-1185">Reference proteome</keyword>
<evidence type="ECO:0000313" key="2">
    <source>
        <dbReference type="Ensembl" id="ENSCPVP00000017404.1"/>
    </source>
</evidence>
<protein>
    <submittedName>
        <fullName evidence="2">Uncharacterized protein</fullName>
    </submittedName>
</protein>
<dbReference type="InterPro" id="IPR019748">
    <property type="entry name" value="FERM_central"/>
</dbReference>
<evidence type="ECO:0000256" key="1">
    <source>
        <dbReference type="SAM" id="MobiDB-lite"/>
    </source>
</evidence>
<dbReference type="GO" id="GO:0005737">
    <property type="term" value="C:cytoplasm"/>
    <property type="evidence" value="ECO:0007669"/>
    <property type="project" value="UniProtKB-SubCell"/>
</dbReference>
<proteinExistence type="predicted"/>
<dbReference type="SUPFAM" id="SSF47031">
    <property type="entry name" value="Second domain of FERM"/>
    <property type="match status" value="1"/>
</dbReference>
<dbReference type="PANTHER" id="PTHR22692">
    <property type="entry name" value="MYOSIN VII, XV"/>
    <property type="match status" value="1"/>
</dbReference>